<feature type="domain" description="Cep57 centrosome microtubule-binding" evidence="5">
    <location>
        <begin position="702"/>
        <end position="771"/>
    </location>
</feature>
<feature type="compositionally biased region" description="Polar residues" evidence="4">
    <location>
        <begin position="658"/>
        <end position="674"/>
    </location>
</feature>
<name>A0A409W3Q0_9AGAR</name>
<feature type="coiled-coil region" evidence="3">
    <location>
        <begin position="151"/>
        <end position="204"/>
    </location>
</feature>
<dbReference type="STRING" id="181874.A0A409W3Q0"/>
<organism evidence="7 8">
    <name type="scientific">Panaeolus cyanescens</name>
    <dbReference type="NCBI Taxonomy" id="181874"/>
    <lineage>
        <taxon>Eukaryota</taxon>
        <taxon>Fungi</taxon>
        <taxon>Dikarya</taxon>
        <taxon>Basidiomycota</taxon>
        <taxon>Agaricomycotina</taxon>
        <taxon>Agaricomycetes</taxon>
        <taxon>Agaricomycetidae</taxon>
        <taxon>Agaricales</taxon>
        <taxon>Agaricineae</taxon>
        <taxon>Galeropsidaceae</taxon>
        <taxon>Panaeolus</taxon>
    </lineage>
</organism>
<evidence type="ECO:0000256" key="1">
    <source>
        <dbReference type="ARBA" id="ARBA00004496"/>
    </source>
</evidence>
<dbReference type="Pfam" id="PF14197">
    <property type="entry name" value="Cep57_CLD_2"/>
    <property type="match status" value="1"/>
</dbReference>
<reference evidence="7 8" key="1">
    <citation type="journal article" date="2018" name="Evol. Lett.">
        <title>Horizontal gene cluster transfer increased hallucinogenic mushroom diversity.</title>
        <authorList>
            <person name="Reynolds H.T."/>
            <person name="Vijayakumar V."/>
            <person name="Gluck-Thaler E."/>
            <person name="Korotkin H.B."/>
            <person name="Matheny P.B."/>
            <person name="Slot J.C."/>
        </authorList>
    </citation>
    <scope>NUCLEOTIDE SEQUENCE [LARGE SCALE GENOMIC DNA]</scope>
    <source>
        <strain evidence="7 8">2629</strain>
    </source>
</reference>
<dbReference type="InParanoid" id="A0A409W3Q0"/>
<gene>
    <name evidence="7" type="ORF">CVT24_009101</name>
</gene>
<evidence type="ECO:0000256" key="3">
    <source>
        <dbReference type="SAM" id="Coils"/>
    </source>
</evidence>
<feature type="compositionally biased region" description="Low complexity" evidence="4">
    <location>
        <begin position="464"/>
        <end position="473"/>
    </location>
</feature>
<keyword evidence="8" id="KW-1185">Reference proteome</keyword>
<feature type="compositionally biased region" description="Polar residues" evidence="4">
    <location>
        <begin position="565"/>
        <end position="579"/>
    </location>
</feature>
<evidence type="ECO:0000256" key="4">
    <source>
        <dbReference type="SAM" id="MobiDB-lite"/>
    </source>
</evidence>
<evidence type="ECO:0000313" key="7">
    <source>
        <dbReference type="EMBL" id="PPQ73164.1"/>
    </source>
</evidence>
<dbReference type="InterPro" id="IPR025925">
    <property type="entry name" value="PPC89_CLD"/>
</dbReference>
<dbReference type="GO" id="GO:0008017">
    <property type="term" value="F:microtubule binding"/>
    <property type="evidence" value="ECO:0007669"/>
    <property type="project" value="InterPro"/>
</dbReference>
<dbReference type="InterPro" id="IPR024957">
    <property type="entry name" value="Cep57_MT-bd_dom"/>
</dbReference>
<feature type="compositionally biased region" description="Polar residues" evidence="4">
    <location>
        <begin position="415"/>
        <end position="432"/>
    </location>
</feature>
<feature type="compositionally biased region" description="Polar residues" evidence="4">
    <location>
        <begin position="488"/>
        <end position="497"/>
    </location>
</feature>
<dbReference type="OrthoDB" id="76453at2759"/>
<feature type="compositionally biased region" description="Low complexity" evidence="4">
    <location>
        <begin position="580"/>
        <end position="591"/>
    </location>
</feature>
<feature type="region of interest" description="Disordered" evidence="4">
    <location>
        <begin position="327"/>
        <end position="611"/>
    </location>
</feature>
<comment type="subcellular location">
    <subcellularLocation>
        <location evidence="1">Cytoplasm</location>
    </subcellularLocation>
</comment>
<feature type="region of interest" description="Disordered" evidence="4">
    <location>
        <begin position="641"/>
        <end position="679"/>
    </location>
</feature>
<dbReference type="EMBL" id="NHTK01005832">
    <property type="protein sequence ID" value="PPQ73164.1"/>
    <property type="molecule type" value="Genomic_DNA"/>
</dbReference>
<evidence type="ECO:0000259" key="5">
    <source>
        <dbReference type="Pfam" id="PF06657"/>
    </source>
</evidence>
<sequence>MPAFNTPAPQPEVRLHPATPSTGGGAPPSKFTRVARSSSAAQPAIARGTNGAAETGSLARQSGQNYRRASVKTVDPDPNPFGDLSYVDAPAAPHGVPVRNATPLKSSLKDSNRSRVYLPDVTGLTAAVESPAKPGVAYYSYKAESKARESEARLLQTLQAVQNQLQDLEDENGISRRRVRELEMELEECKREVARERTRLLERELDSSFRHGKGTKGKGKARAGTGVGAGLGVIDDERLHERYKDVVEEKRALEALINSLRTHLTRLTAELSSHQELLTELRRLRDTDAKALAEKGAEIIRLSEEVQRLAGEVEVLRGVVEEGLKERRASREGEMVGNMTSAADSAMSVDLEGEDTEREEQDEEEDEEDQPHGDEDAEEEEDEDDVETVDDHEEEERGPAGGQRQRDPWGVNPDMSMNNFAPTHATFGSNDVPSAPAPVPKQRMVDDAEMSRIVAEVEERRSNRSIGSIRGISASPPPQHQRQRKIRSISTRVQVGNDTVAHDMDSEDDDEVEAQQDDEHDDNPLFDPSAQRGFISSSPNGFTTNLNLNSRPSAPTPRHAAHHQNPFTHTRQRSTGTTSNNRQNNNNNADNVDTDADADAHVAPDDSPFPQIRGERLERLFFSAPEHNAQTCTVCYRRRQNPSSSADHLTPGMAGPTNGANRPRSAQNGASSPTQEPPMRIYLTYSSDPSYYHRIGKQYGLPAQTVVARVVRELEDDFTHYKSIYVELADQYKIMDAASDVLRRNTLAKHLKEVVDVLEQKGDQIASLYDLLSFKDRQTFGVDP</sequence>
<feature type="compositionally biased region" description="Polar residues" evidence="4">
    <location>
        <begin position="534"/>
        <end position="553"/>
    </location>
</feature>
<feature type="compositionally biased region" description="Basic and acidic residues" evidence="4">
    <location>
        <begin position="443"/>
        <end position="462"/>
    </location>
</feature>
<dbReference type="Pfam" id="PF06657">
    <property type="entry name" value="Cep57_MT_bd"/>
    <property type="match status" value="1"/>
</dbReference>
<evidence type="ECO:0008006" key="9">
    <source>
        <dbReference type="Google" id="ProtNLM"/>
    </source>
</evidence>
<comment type="caution">
    <text evidence="7">The sequence shown here is derived from an EMBL/GenBank/DDBJ whole genome shotgun (WGS) entry which is preliminary data.</text>
</comment>
<feature type="compositionally biased region" description="Polar residues" evidence="4">
    <location>
        <begin position="58"/>
        <end position="67"/>
    </location>
</feature>
<feature type="compositionally biased region" description="Acidic residues" evidence="4">
    <location>
        <begin position="505"/>
        <end position="521"/>
    </location>
</feature>
<evidence type="ECO:0000256" key="2">
    <source>
        <dbReference type="ARBA" id="ARBA00022490"/>
    </source>
</evidence>
<dbReference type="AlphaFoldDB" id="A0A409W3Q0"/>
<keyword evidence="2" id="KW-0963">Cytoplasm</keyword>
<feature type="compositionally biased region" description="Acidic residues" evidence="4">
    <location>
        <begin position="351"/>
        <end position="396"/>
    </location>
</feature>
<dbReference type="GO" id="GO:0005737">
    <property type="term" value="C:cytoplasm"/>
    <property type="evidence" value="ECO:0007669"/>
    <property type="project" value="UniProtKB-SubCell"/>
</dbReference>
<evidence type="ECO:0000259" key="6">
    <source>
        <dbReference type="Pfam" id="PF14197"/>
    </source>
</evidence>
<accession>A0A409W3Q0</accession>
<keyword evidence="3" id="KW-0175">Coiled coil</keyword>
<proteinExistence type="predicted"/>
<evidence type="ECO:0000313" key="8">
    <source>
        <dbReference type="Proteomes" id="UP000284842"/>
    </source>
</evidence>
<feature type="region of interest" description="Disordered" evidence="4">
    <location>
        <begin position="1"/>
        <end position="105"/>
    </location>
</feature>
<feature type="domain" description="PPC89 centrosome localisation" evidence="6">
    <location>
        <begin position="253"/>
        <end position="328"/>
    </location>
</feature>
<feature type="coiled-coil region" evidence="3">
    <location>
        <begin position="250"/>
        <end position="312"/>
    </location>
</feature>
<dbReference type="Proteomes" id="UP000284842">
    <property type="component" value="Unassembled WGS sequence"/>
</dbReference>
<protein>
    <recommendedName>
        <fullName evidence="9">Cep57 centrosome microtubule-binding domain-containing protein</fullName>
    </recommendedName>
</protein>